<organism evidence="2 3">
    <name type="scientific">Novosphingobium pituita</name>
    <dbReference type="NCBI Taxonomy" id="3056842"/>
    <lineage>
        <taxon>Bacteria</taxon>
        <taxon>Pseudomonadati</taxon>
        <taxon>Pseudomonadota</taxon>
        <taxon>Alphaproteobacteria</taxon>
        <taxon>Sphingomonadales</taxon>
        <taxon>Sphingomonadaceae</taxon>
        <taxon>Novosphingobium</taxon>
    </lineage>
</organism>
<evidence type="ECO:0000313" key="2">
    <source>
        <dbReference type="EMBL" id="GMM60069.1"/>
    </source>
</evidence>
<protein>
    <submittedName>
        <fullName evidence="2">6-phosphogluconolactonase</fullName>
    </submittedName>
</protein>
<reference evidence="2 3" key="1">
    <citation type="submission" date="2023-06" db="EMBL/GenBank/DDBJ databases">
        <title>Draft genome sequence of Novosphingobium sp. strain IK01.</title>
        <authorList>
            <person name="Hatamoto M."/>
            <person name="Ikarashi T."/>
            <person name="Yamaguchi T."/>
        </authorList>
    </citation>
    <scope>NUCLEOTIDE SEQUENCE [LARGE SCALE GENOMIC DNA]</scope>
    <source>
        <strain evidence="2 3">IK01</strain>
    </source>
</reference>
<evidence type="ECO:0000313" key="3">
    <source>
        <dbReference type="Proteomes" id="UP001187221"/>
    </source>
</evidence>
<dbReference type="Gene3D" id="3.40.50.1360">
    <property type="match status" value="2"/>
</dbReference>
<dbReference type="Pfam" id="PF01182">
    <property type="entry name" value="Glucosamine_iso"/>
    <property type="match status" value="2"/>
</dbReference>
<keyword evidence="3" id="KW-1185">Reference proteome</keyword>
<dbReference type="Proteomes" id="UP001187221">
    <property type="component" value="Unassembled WGS sequence"/>
</dbReference>
<evidence type="ECO:0000259" key="1">
    <source>
        <dbReference type="Pfam" id="PF01182"/>
    </source>
</evidence>
<dbReference type="PANTHER" id="PTHR11054:SF0">
    <property type="entry name" value="6-PHOSPHOGLUCONOLACTONASE"/>
    <property type="match status" value="1"/>
</dbReference>
<dbReference type="InterPro" id="IPR037171">
    <property type="entry name" value="NagB/RpiA_transferase-like"/>
</dbReference>
<proteinExistence type="predicted"/>
<feature type="domain" description="Glucosamine/galactosamine-6-phosphate isomerase" evidence="1">
    <location>
        <begin position="106"/>
        <end position="199"/>
    </location>
</feature>
<dbReference type="PANTHER" id="PTHR11054">
    <property type="entry name" value="6-PHOSPHOGLUCONOLACTONASE"/>
    <property type="match status" value="1"/>
</dbReference>
<name>A0ABQ6P486_9SPHN</name>
<gene>
    <name evidence="2" type="primary">pgl</name>
    <name evidence="2" type="ORF">NUTIK01_08460</name>
</gene>
<dbReference type="InterPro" id="IPR039104">
    <property type="entry name" value="6PGL"/>
</dbReference>
<sequence>MTEPAVIATANPRVRWAQPGDAAAVADRIAAELAKPGPRRLAMTGGSTPLKVFALLKTRGLDWRGTTLALTDDRRVPDDHPASNFGKLFAALGDSGASFERLEEGASVAPFDLVWLGMGEDGHVASLFPTMQALVRPGATVIATTPVPLPPEAPFDRLTLTARALKATREIILVVTGAAKKALIEDVLSGNADYPVSEFLRGADGPPVTIYWSE</sequence>
<accession>A0ABQ6P486</accession>
<dbReference type="RefSeq" id="WP_317973889.1">
    <property type="nucleotide sequence ID" value="NZ_BTFW01000001.1"/>
</dbReference>
<dbReference type="SUPFAM" id="SSF100950">
    <property type="entry name" value="NagB/RpiA/CoA transferase-like"/>
    <property type="match status" value="1"/>
</dbReference>
<dbReference type="InterPro" id="IPR006148">
    <property type="entry name" value="Glc/Gal-6P_isomerase"/>
</dbReference>
<feature type="domain" description="Glucosamine/galactosamine-6-phosphate isomerase" evidence="1">
    <location>
        <begin position="22"/>
        <end position="94"/>
    </location>
</feature>
<dbReference type="EMBL" id="BTFW01000001">
    <property type="protein sequence ID" value="GMM60069.1"/>
    <property type="molecule type" value="Genomic_DNA"/>
</dbReference>
<comment type="caution">
    <text evidence="2">The sequence shown here is derived from an EMBL/GenBank/DDBJ whole genome shotgun (WGS) entry which is preliminary data.</text>
</comment>